<proteinExistence type="inferred from homology"/>
<dbReference type="NCBIfam" id="TIGR01068">
    <property type="entry name" value="thioredoxin"/>
    <property type="match status" value="1"/>
</dbReference>
<gene>
    <name evidence="9" type="primary">trxA</name>
    <name evidence="9" type="ORF">VB248_22165</name>
</gene>
<dbReference type="RefSeq" id="WP_323299032.1">
    <property type="nucleotide sequence ID" value="NZ_JAYFUM010000034.1"/>
</dbReference>
<evidence type="ECO:0000256" key="4">
    <source>
        <dbReference type="ARBA" id="ARBA00023157"/>
    </source>
</evidence>
<evidence type="ECO:0000259" key="8">
    <source>
        <dbReference type="PROSITE" id="PS51352"/>
    </source>
</evidence>
<organism evidence="9 10">
    <name type="scientific">Arcicella rigui</name>
    <dbReference type="NCBI Taxonomy" id="797020"/>
    <lineage>
        <taxon>Bacteria</taxon>
        <taxon>Pseudomonadati</taxon>
        <taxon>Bacteroidota</taxon>
        <taxon>Cytophagia</taxon>
        <taxon>Cytophagales</taxon>
        <taxon>Flectobacillaceae</taxon>
        <taxon>Arcicella</taxon>
    </lineage>
</organism>
<dbReference type="CDD" id="cd02947">
    <property type="entry name" value="TRX_family"/>
    <property type="match status" value="1"/>
</dbReference>
<dbReference type="PIRSF" id="PIRSF000077">
    <property type="entry name" value="Thioredoxin"/>
    <property type="match status" value="1"/>
</dbReference>
<dbReference type="PRINTS" id="PR00421">
    <property type="entry name" value="THIOREDOXIN"/>
</dbReference>
<sequence>METTNKKETFTDIINGDTPVLVDFFAEWCGPCKTMSPILKDFASQMGDRVRVIKIDVDKSPSTAQTYRIQGVPTLILFKNGKILWRQSGVVQKNQLVTLINQLK</sequence>
<keyword evidence="5" id="KW-0676">Redox-active center</keyword>
<dbReference type="InterPro" id="IPR017937">
    <property type="entry name" value="Thioredoxin_CS"/>
</dbReference>
<dbReference type="Gene3D" id="3.40.30.10">
    <property type="entry name" value="Glutaredoxin"/>
    <property type="match status" value="1"/>
</dbReference>
<dbReference type="EMBL" id="JAYFUM010000034">
    <property type="protein sequence ID" value="MEA5141878.1"/>
    <property type="molecule type" value="Genomic_DNA"/>
</dbReference>
<protein>
    <recommendedName>
        <fullName evidence="6 7">Thioredoxin</fullName>
    </recommendedName>
</protein>
<dbReference type="PROSITE" id="PS00194">
    <property type="entry name" value="THIOREDOXIN_1"/>
    <property type="match status" value="1"/>
</dbReference>
<keyword evidence="4" id="KW-1015">Disulfide bond</keyword>
<name>A0ABU5QGJ6_9BACT</name>
<evidence type="ECO:0000256" key="7">
    <source>
        <dbReference type="PIRNR" id="PIRNR000077"/>
    </source>
</evidence>
<accession>A0ABU5QGJ6</accession>
<dbReference type="PANTHER" id="PTHR45663">
    <property type="entry name" value="GEO12009P1"/>
    <property type="match status" value="1"/>
</dbReference>
<dbReference type="Proteomes" id="UP001302949">
    <property type="component" value="Unassembled WGS sequence"/>
</dbReference>
<dbReference type="SUPFAM" id="SSF52833">
    <property type="entry name" value="Thioredoxin-like"/>
    <property type="match status" value="1"/>
</dbReference>
<keyword evidence="3" id="KW-0249">Electron transport</keyword>
<comment type="similarity">
    <text evidence="1 7">Belongs to the thioredoxin family.</text>
</comment>
<reference evidence="9 10" key="1">
    <citation type="submission" date="2023-12" db="EMBL/GenBank/DDBJ databases">
        <title>Novel species of the genus Arcicella isolated from rivers.</title>
        <authorList>
            <person name="Lu H."/>
        </authorList>
    </citation>
    <scope>NUCLEOTIDE SEQUENCE [LARGE SCALE GENOMIC DNA]</scope>
    <source>
        <strain evidence="9 10">KCTC 23307</strain>
    </source>
</reference>
<comment type="caution">
    <text evidence="9">The sequence shown here is derived from an EMBL/GenBank/DDBJ whole genome shotgun (WGS) entry which is preliminary data.</text>
</comment>
<evidence type="ECO:0000313" key="9">
    <source>
        <dbReference type="EMBL" id="MEA5141878.1"/>
    </source>
</evidence>
<feature type="domain" description="Thioredoxin" evidence="8">
    <location>
        <begin position="1"/>
        <end position="104"/>
    </location>
</feature>
<dbReference type="InterPro" id="IPR013766">
    <property type="entry name" value="Thioredoxin_domain"/>
</dbReference>
<dbReference type="Pfam" id="PF00085">
    <property type="entry name" value="Thioredoxin"/>
    <property type="match status" value="1"/>
</dbReference>
<evidence type="ECO:0000256" key="2">
    <source>
        <dbReference type="ARBA" id="ARBA00022448"/>
    </source>
</evidence>
<evidence type="ECO:0000256" key="5">
    <source>
        <dbReference type="ARBA" id="ARBA00023284"/>
    </source>
</evidence>
<evidence type="ECO:0000256" key="1">
    <source>
        <dbReference type="ARBA" id="ARBA00008987"/>
    </source>
</evidence>
<evidence type="ECO:0000313" key="10">
    <source>
        <dbReference type="Proteomes" id="UP001302949"/>
    </source>
</evidence>
<dbReference type="InterPro" id="IPR036249">
    <property type="entry name" value="Thioredoxin-like_sf"/>
</dbReference>
<dbReference type="PROSITE" id="PS51352">
    <property type="entry name" value="THIOREDOXIN_2"/>
    <property type="match status" value="1"/>
</dbReference>
<evidence type="ECO:0000256" key="3">
    <source>
        <dbReference type="ARBA" id="ARBA00022982"/>
    </source>
</evidence>
<evidence type="ECO:0000256" key="6">
    <source>
        <dbReference type="NCBIfam" id="TIGR01068"/>
    </source>
</evidence>
<keyword evidence="10" id="KW-1185">Reference proteome</keyword>
<dbReference type="InterPro" id="IPR005746">
    <property type="entry name" value="Thioredoxin"/>
</dbReference>
<dbReference type="PANTHER" id="PTHR45663:SF11">
    <property type="entry name" value="GEO12009P1"/>
    <property type="match status" value="1"/>
</dbReference>
<keyword evidence="2" id="KW-0813">Transport</keyword>